<accession>A0A5B0R3A4</accession>
<keyword evidence="4" id="KW-1185">Reference proteome</keyword>
<dbReference type="AlphaFoldDB" id="A0A5B0R3A4"/>
<dbReference type="Pfam" id="PF20515">
    <property type="entry name" value="2OG-FeII_Oxy_6"/>
    <property type="match status" value="1"/>
</dbReference>
<proteinExistence type="predicted"/>
<sequence length="475" mass="53721">MDHALIPTRKVLIPRGNQATHEFSVQQIVFDPKSQLSIGENHPCTTLQLDQLTPAIEIRCPEVEEVDETQRFLQTAQHWIQPHQPTIILTNQSRELGLFFKQTKWSEMLPNEIEDIEFLTTTLVQLGRFYNNQKNGSFLGGIMKAFGWRKGYGNNGEYSGTYTPAKIETKEDYHLWKDLILKLPRVDFIISQRFEKLSPGLFQHSVQKMASANLPSFSATEFDKSSPSAYASNLTATWGEFYNEAHIDNDVNSISYGGWCGINQQTGKPASQADGFDVEYGQFVLPGISTVVDFNAMDGWTDLFWASNLLYHQTVKSQKPSDSPFSRFAFSVQINKTFYDSCVLALKKTDLVFGGLTARDAQVREKVFEQLKSASEECVIDSVKKIVLPEPHWPEVSTNQASSSTRNPPLPPSNPNNLFEDNEISIITPEAFLENIKRKRQAFKDALDDKTLPLSIRVLTQKVIEAMDKSRDGTF</sequence>
<feature type="domain" description="Tet-like 2OG-Fe(II) oxygenase" evidence="2">
    <location>
        <begin position="110"/>
        <end position="317"/>
    </location>
</feature>
<dbReference type="InterPro" id="IPR046798">
    <property type="entry name" value="2OG-FeII_Oxy_6"/>
</dbReference>
<dbReference type="OrthoDB" id="2503998at2759"/>
<organism evidence="3 4">
    <name type="scientific">Puccinia graminis f. sp. tritici</name>
    <dbReference type="NCBI Taxonomy" id="56615"/>
    <lineage>
        <taxon>Eukaryota</taxon>
        <taxon>Fungi</taxon>
        <taxon>Dikarya</taxon>
        <taxon>Basidiomycota</taxon>
        <taxon>Pucciniomycotina</taxon>
        <taxon>Pucciniomycetes</taxon>
        <taxon>Pucciniales</taxon>
        <taxon>Pucciniaceae</taxon>
        <taxon>Puccinia</taxon>
    </lineage>
</organism>
<name>A0A5B0R3A4_PUCGR</name>
<feature type="region of interest" description="Disordered" evidence="1">
    <location>
        <begin position="394"/>
        <end position="418"/>
    </location>
</feature>
<evidence type="ECO:0000259" key="2">
    <source>
        <dbReference type="Pfam" id="PF20515"/>
    </source>
</evidence>
<dbReference type="EMBL" id="VSWC01000001">
    <property type="protein sequence ID" value="KAA1120028.1"/>
    <property type="molecule type" value="Genomic_DNA"/>
</dbReference>
<comment type="caution">
    <text evidence="3">The sequence shown here is derived from an EMBL/GenBank/DDBJ whole genome shotgun (WGS) entry which is preliminary data.</text>
</comment>
<protein>
    <recommendedName>
        <fullName evidence="2">Tet-like 2OG-Fe(II) oxygenase domain-containing protein</fullName>
    </recommendedName>
</protein>
<gene>
    <name evidence="3" type="ORF">PGT21_037010</name>
</gene>
<evidence type="ECO:0000313" key="3">
    <source>
        <dbReference type="EMBL" id="KAA1120028.1"/>
    </source>
</evidence>
<reference evidence="3 4" key="1">
    <citation type="submission" date="2019-05" db="EMBL/GenBank/DDBJ databases">
        <title>Emergence of the Ug99 lineage of the wheat stem rust pathogen through somatic hybridization.</title>
        <authorList>
            <person name="Li F."/>
            <person name="Upadhyaya N.M."/>
            <person name="Sperschneider J."/>
            <person name="Matny O."/>
            <person name="Nguyen-Phuc H."/>
            <person name="Mago R."/>
            <person name="Raley C."/>
            <person name="Miller M.E."/>
            <person name="Silverstein K.A.T."/>
            <person name="Henningsen E."/>
            <person name="Hirsch C.D."/>
            <person name="Visser B."/>
            <person name="Pretorius Z.A."/>
            <person name="Steffenson B.J."/>
            <person name="Schwessinger B."/>
            <person name="Dodds P.N."/>
            <person name="Figueroa M."/>
        </authorList>
    </citation>
    <scope>NUCLEOTIDE SEQUENCE [LARGE SCALE GENOMIC DNA]</scope>
    <source>
        <strain evidence="3">21-0</strain>
    </source>
</reference>
<evidence type="ECO:0000256" key="1">
    <source>
        <dbReference type="SAM" id="MobiDB-lite"/>
    </source>
</evidence>
<evidence type="ECO:0000313" key="4">
    <source>
        <dbReference type="Proteomes" id="UP000324748"/>
    </source>
</evidence>
<dbReference type="Proteomes" id="UP000324748">
    <property type="component" value="Unassembled WGS sequence"/>
</dbReference>